<dbReference type="GO" id="GO:0006011">
    <property type="term" value="P:UDP-alpha-D-glucose metabolic process"/>
    <property type="evidence" value="ECO:0007669"/>
    <property type="project" value="InterPro"/>
</dbReference>
<dbReference type="GO" id="GO:0030244">
    <property type="term" value="P:cellulose biosynthetic process"/>
    <property type="evidence" value="ECO:0007669"/>
    <property type="project" value="UniProtKB-KW"/>
</dbReference>
<evidence type="ECO:0000256" key="2">
    <source>
        <dbReference type="ARBA" id="ARBA00005186"/>
    </source>
</evidence>
<feature type="signal peptide" evidence="9">
    <location>
        <begin position="1"/>
        <end position="32"/>
    </location>
</feature>
<evidence type="ECO:0000256" key="8">
    <source>
        <dbReference type="SAM" id="MobiDB-lite"/>
    </source>
</evidence>
<dbReference type="Proteomes" id="UP000465810">
    <property type="component" value="Unassembled WGS sequence"/>
</dbReference>
<dbReference type="InterPro" id="IPR051012">
    <property type="entry name" value="CellSynth/LPSAsmb/PSIAsmb"/>
</dbReference>
<evidence type="ECO:0000256" key="7">
    <source>
        <dbReference type="ARBA" id="ARBA00022916"/>
    </source>
</evidence>
<evidence type="ECO:0000256" key="4">
    <source>
        <dbReference type="ARBA" id="ARBA00022729"/>
    </source>
</evidence>
<gene>
    <name evidence="11" type="ORF">GR702_01760</name>
</gene>
<comment type="pathway">
    <text evidence="2">Glycan metabolism; bacterial cellulose biosynthesis.</text>
</comment>
<feature type="compositionally biased region" description="Low complexity" evidence="8">
    <location>
        <begin position="124"/>
        <end position="149"/>
    </location>
</feature>
<dbReference type="InterPro" id="IPR008410">
    <property type="entry name" value="BCSC_C"/>
</dbReference>
<feature type="chain" id="PRO_5031133842" evidence="9">
    <location>
        <begin position="33"/>
        <end position="1207"/>
    </location>
</feature>
<keyword evidence="7" id="KW-0135">Cellulose biosynthesis</keyword>
<dbReference type="InterPro" id="IPR011990">
    <property type="entry name" value="TPR-like_helical_dom_sf"/>
</dbReference>
<evidence type="ECO:0000256" key="3">
    <source>
        <dbReference type="ARBA" id="ARBA00005886"/>
    </source>
</evidence>
<dbReference type="Pfam" id="PF05420">
    <property type="entry name" value="BCSC_C"/>
    <property type="match status" value="1"/>
</dbReference>
<sequence>MTRSPTPRTGSLKRTGRLGLALLLSTAASGLAPMVLPLDAQAQSAGVEALVKQAQYWRSKGREDLAQQALRRARALDPNHPALRSAAAPRPAPRSAAPKPAAPKPAAAKPAPKPAQAPAPTPAQAPARTAAATARPAAKPAASAPVSAADRAGRARVSGFDALNDGNLETAASQFQRALGVNRRDPDALGGLGLVRLREGNFAEAASLLEQASQAGKASQWAEGLASARFFAGVEETRALVNQNRLADAQGRAEALVRSGYKEPGPALELLADIYERQGRYADAADLYRQAGSAGGGSAADDKRLQLRATRGRALAAAEQGDDLGATREFQNGLVLDPSDPWIRYEFAQFQIRRGRVPEAESLIRSLVANGQPDSLYAAALLNNDLGRVNEADRLISMVPEAQRTAPMRNLALGVKTDAAIARARAMAASGQQAQAISAMRQLGSMASVPAGKQAAVANTLFDLGDTQGAAQVAEAALNGRIDTIDDYEGLIGVLARTGRDDLAQLALQRAGQMAGTSADGQRAYARISAGLMVSQADAARLGGRYAESFDILQQAYAAAPDNPEILSALARLYQTGGMPAKAAQSYQLVLARKPGDRDALLGLADTAEAAGDSDLSKQAQRQVLQTHGQDYRVPMALANVERARGNDRAAVNLLKEARELYARQSGAGMAMGGNPFANAGPGMGGQGMGGQAGNNPFRSQAFAAPAPVNPFALSGGTRLPAAYPQAQAQASGFGYGALSGGGAPQASGFAQAAPAPMTTGTQTGFGGYASPQTSFAAPDRYASPASIAAPQQSAFAAPAPLPGTSGGYSAPQVPLAYAGDPVMTQIQSEIDSLAQDSGPRVDVETAYRSRSGEEGLSQLDEIKGSAKVSTGALAGRVFARAEAVVADAGRPTGSGLARFGRNATAEAQAIVDEVPSPLVNAESQQASGAAFSVGYESDAVQVEVGTTPIGMGKTRFAGRAAISPELSPGLRATAFAERKPVTDSVVSYAGTRDPVTGERWGQVMRTGAGVGMSYDEDGSGVYGEGRYYRFRGTNVARNDGFEANVGGYLQAYRGQHSSVTVGLNVNYQGYDRSQNYFTYGNGGYFSPQSFISVGFPVNYTLQDEQWDVAASFTPGFQSYKEDESPLYPTDLVAQAELDNLKALNDDVRAGYDSLSKTGFALSAQGSMYYKLNRSTRIGGDLSYNTFGSYDEFRSMLGVRQSFGSTR</sequence>
<reference evidence="11 12" key="1">
    <citation type="submission" date="2019-12" db="EMBL/GenBank/DDBJ databases">
        <authorList>
            <person name="Feng G."/>
            <person name="Zhu H."/>
        </authorList>
    </citation>
    <scope>NUCLEOTIDE SEQUENCE [LARGE SCALE GENOMIC DNA]</scope>
    <source>
        <strain evidence="11 12">FGD1</strain>
    </source>
</reference>
<comment type="similarity">
    <text evidence="3">Belongs to the AcsC/BcsC family.</text>
</comment>
<feature type="domain" description="Cellulose synthase operon C C-terminal" evidence="10">
    <location>
        <begin position="858"/>
        <end position="1203"/>
    </location>
</feature>
<evidence type="ECO:0000313" key="12">
    <source>
        <dbReference type="Proteomes" id="UP000465810"/>
    </source>
</evidence>
<name>A0A7X4GDQ4_9SPHN</name>
<evidence type="ECO:0000313" key="11">
    <source>
        <dbReference type="EMBL" id="MYL96500.1"/>
    </source>
</evidence>
<dbReference type="InterPro" id="IPR003921">
    <property type="entry name" value="Cell_synth_C"/>
</dbReference>
<proteinExistence type="inferred from homology"/>
<keyword evidence="6" id="KW-0802">TPR repeat</keyword>
<dbReference type="SMART" id="SM00028">
    <property type="entry name" value="TPR"/>
    <property type="match status" value="6"/>
</dbReference>
<dbReference type="EMBL" id="WVTD01000001">
    <property type="protein sequence ID" value="MYL96500.1"/>
    <property type="molecule type" value="Genomic_DNA"/>
</dbReference>
<feature type="region of interest" description="Disordered" evidence="8">
    <location>
        <begin position="74"/>
        <end position="151"/>
    </location>
</feature>
<dbReference type="GO" id="GO:0009279">
    <property type="term" value="C:cell outer membrane"/>
    <property type="evidence" value="ECO:0007669"/>
    <property type="project" value="UniProtKB-SubCell"/>
</dbReference>
<keyword evidence="12" id="KW-1185">Reference proteome</keyword>
<organism evidence="11 12">
    <name type="scientific">Novosphingobium silvae</name>
    <dbReference type="NCBI Taxonomy" id="2692619"/>
    <lineage>
        <taxon>Bacteria</taxon>
        <taxon>Pseudomonadati</taxon>
        <taxon>Pseudomonadota</taxon>
        <taxon>Alphaproteobacteria</taxon>
        <taxon>Sphingomonadales</taxon>
        <taxon>Sphingomonadaceae</taxon>
        <taxon>Novosphingobium</taxon>
    </lineage>
</organism>
<comment type="subcellular location">
    <subcellularLocation>
        <location evidence="1">Cell outer membrane</location>
        <topology evidence="1">Peripheral membrane protein</topology>
    </subcellularLocation>
</comment>
<dbReference type="PANTHER" id="PTHR45586">
    <property type="entry name" value="TPR REPEAT-CONTAINING PROTEIN PA4667"/>
    <property type="match status" value="1"/>
</dbReference>
<keyword evidence="4 9" id="KW-0732">Signal</keyword>
<evidence type="ECO:0000256" key="9">
    <source>
        <dbReference type="SAM" id="SignalP"/>
    </source>
</evidence>
<dbReference type="PANTHER" id="PTHR45586:SF1">
    <property type="entry name" value="LIPOPOLYSACCHARIDE ASSEMBLY PROTEIN B"/>
    <property type="match status" value="1"/>
</dbReference>
<comment type="caution">
    <text evidence="11">The sequence shown here is derived from an EMBL/GenBank/DDBJ whole genome shotgun (WGS) entry which is preliminary data.</text>
</comment>
<accession>A0A7X4GDQ4</accession>
<protein>
    <submittedName>
        <fullName evidence="11">Tetratricopeptide repeat protein</fullName>
    </submittedName>
</protein>
<dbReference type="Pfam" id="PF14559">
    <property type="entry name" value="TPR_19"/>
    <property type="match status" value="1"/>
</dbReference>
<dbReference type="PRINTS" id="PR01441">
    <property type="entry name" value="CELLSNTHASEC"/>
</dbReference>
<dbReference type="AlphaFoldDB" id="A0A7X4GDQ4"/>
<feature type="compositionally biased region" description="Low complexity" evidence="8">
    <location>
        <begin position="81"/>
        <end position="110"/>
    </location>
</feature>
<dbReference type="InterPro" id="IPR019734">
    <property type="entry name" value="TPR_rpt"/>
</dbReference>
<dbReference type="Pfam" id="PF13432">
    <property type="entry name" value="TPR_16"/>
    <property type="match status" value="3"/>
</dbReference>
<dbReference type="RefSeq" id="WP_160984221.1">
    <property type="nucleotide sequence ID" value="NZ_WVTD01000001.1"/>
</dbReference>
<feature type="compositionally biased region" description="Pro residues" evidence="8">
    <location>
        <begin position="111"/>
        <end position="123"/>
    </location>
</feature>
<dbReference type="UniPathway" id="UPA00694"/>
<evidence type="ECO:0000259" key="10">
    <source>
        <dbReference type="Pfam" id="PF05420"/>
    </source>
</evidence>
<evidence type="ECO:0000256" key="1">
    <source>
        <dbReference type="ARBA" id="ARBA00004339"/>
    </source>
</evidence>
<evidence type="ECO:0000256" key="5">
    <source>
        <dbReference type="ARBA" id="ARBA00022737"/>
    </source>
</evidence>
<keyword evidence="5" id="KW-0677">Repeat</keyword>
<dbReference type="Gene3D" id="1.25.40.10">
    <property type="entry name" value="Tetratricopeptide repeat domain"/>
    <property type="match status" value="3"/>
</dbReference>
<evidence type="ECO:0000256" key="6">
    <source>
        <dbReference type="ARBA" id="ARBA00022803"/>
    </source>
</evidence>
<dbReference type="SUPFAM" id="SSF48452">
    <property type="entry name" value="TPR-like"/>
    <property type="match status" value="2"/>
</dbReference>